<reference evidence="2 3" key="1">
    <citation type="submission" date="2018-06" db="EMBL/GenBank/DDBJ databases">
        <title>Comparative genomics reveals the genomic features of Rhizophagus irregularis, R. cerebriforme, R. diaphanum and Gigaspora rosea, and their symbiotic lifestyle signature.</title>
        <authorList>
            <person name="Morin E."/>
            <person name="San Clemente H."/>
            <person name="Chen E.C.H."/>
            <person name="De La Providencia I."/>
            <person name="Hainaut M."/>
            <person name="Kuo A."/>
            <person name="Kohler A."/>
            <person name="Murat C."/>
            <person name="Tang N."/>
            <person name="Roy S."/>
            <person name="Loubradou J."/>
            <person name="Henrissat B."/>
            <person name="Grigoriev I.V."/>
            <person name="Corradi N."/>
            <person name="Roux C."/>
            <person name="Martin F.M."/>
        </authorList>
    </citation>
    <scope>NUCLEOTIDE SEQUENCE [LARGE SCALE GENOMIC DNA]</scope>
    <source>
        <strain evidence="2 3">DAOM 227022</strain>
    </source>
</reference>
<protein>
    <submittedName>
        <fullName evidence="2">Uncharacterized protein</fullName>
    </submittedName>
</protein>
<proteinExistence type="predicted"/>
<keyword evidence="1" id="KW-1133">Transmembrane helix</keyword>
<keyword evidence="1" id="KW-0812">Transmembrane</keyword>
<feature type="transmembrane region" description="Helical" evidence="1">
    <location>
        <begin position="48"/>
        <end position="70"/>
    </location>
</feature>
<organism evidence="2 3">
    <name type="scientific">Glomus cerebriforme</name>
    <dbReference type="NCBI Taxonomy" id="658196"/>
    <lineage>
        <taxon>Eukaryota</taxon>
        <taxon>Fungi</taxon>
        <taxon>Fungi incertae sedis</taxon>
        <taxon>Mucoromycota</taxon>
        <taxon>Glomeromycotina</taxon>
        <taxon>Glomeromycetes</taxon>
        <taxon>Glomerales</taxon>
        <taxon>Glomeraceae</taxon>
        <taxon>Glomus</taxon>
    </lineage>
</organism>
<gene>
    <name evidence="2" type="ORF">C1645_773741</name>
</gene>
<feature type="transmembrane region" description="Helical" evidence="1">
    <location>
        <begin position="16"/>
        <end position="36"/>
    </location>
</feature>
<sequence length="132" mass="15074">MDPYTFSPTIDTGNSIYVYFIINDSISILICGYYIVTLEKGWNSAPSILDYLICFFEFILWISYVVLQFINIPVIIVTQVYGFIIPFLYIVNTILLIQWGKKLKRFGGNIPRTTIGVNNVGAEENIAIDETK</sequence>
<feature type="transmembrane region" description="Helical" evidence="1">
    <location>
        <begin position="76"/>
        <end position="97"/>
    </location>
</feature>
<evidence type="ECO:0000256" key="1">
    <source>
        <dbReference type="SAM" id="Phobius"/>
    </source>
</evidence>
<evidence type="ECO:0000313" key="3">
    <source>
        <dbReference type="Proteomes" id="UP000265703"/>
    </source>
</evidence>
<comment type="caution">
    <text evidence="2">The sequence shown here is derived from an EMBL/GenBank/DDBJ whole genome shotgun (WGS) entry which is preliminary data.</text>
</comment>
<name>A0A397T157_9GLOM</name>
<accession>A0A397T157</accession>
<dbReference type="OrthoDB" id="2320095at2759"/>
<dbReference type="Proteomes" id="UP000265703">
    <property type="component" value="Unassembled WGS sequence"/>
</dbReference>
<evidence type="ECO:0000313" key="2">
    <source>
        <dbReference type="EMBL" id="RIA88901.1"/>
    </source>
</evidence>
<keyword evidence="3" id="KW-1185">Reference proteome</keyword>
<keyword evidence="1" id="KW-0472">Membrane</keyword>
<dbReference type="AlphaFoldDB" id="A0A397T157"/>
<dbReference type="EMBL" id="QKYT01000241">
    <property type="protein sequence ID" value="RIA88901.1"/>
    <property type="molecule type" value="Genomic_DNA"/>
</dbReference>